<evidence type="ECO:0000256" key="2">
    <source>
        <dbReference type="ARBA" id="ARBA00022692"/>
    </source>
</evidence>
<evidence type="ECO:0000256" key="1">
    <source>
        <dbReference type="ARBA" id="ARBA00004141"/>
    </source>
</evidence>
<feature type="transmembrane region" description="Helical" evidence="5">
    <location>
        <begin position="12"/>
        <end position="37"/>
    </location>
</feature>
<dbReference type="InterPro" id="IPR049453">
    <property type="entry name" value="Memb_transporter_dom"/>
</dbReference>
<evidence type="ECO:0000256" key="5">
    <source>
        <dbReference type="SAM" id="Phobius"/>
    </source>
</evidence>
<evidence type="ECO:0000256" key="4">
    <source>
        <dbReference type="ARBA" id="ARBA00023136"/>
    </source>
</evidence>
<evidence type="ECO:0000313" key="8">
    <source>
        <dbReference type="Proteomes" id="UP001432401"/>
    </source>
</evidence>
<feature type="domain" description="Integral membrane bound transporter" evidence="6">
    <location>
        <begin position="30"/>
        <end position="154"/>
    </location>
</feature>
<keyword evidence="8" id="KW-1185">Reference proteome</keyword>
<name>A0ABV1ZSZ2_9ACTN</name>
<dbReference type="Pfam" id="PF13515">
    <property type="entry name" value="FUSC_2"/>
    <property type="match status" value="1"/>
</dbReference>
<feature type="transmembrane region" description="Helical" evidence="5">
    <location>
        <begin position="121"/>
        <end position="138"/>
    </location>
</feature>
<accession>A0ABV1ZSZ2</accession>
<dbReference type="EMBL" id="JBEQNB010000005">
    <property type="protein sequence ID" value="MES0834198.1"/>
    <property type="molecule type" value="Genomic_DNA"/>
</dbReference>
<comment type="caution">
    <text evidence="7">The sequence shown here is derived from an EMBL/GenBank/DDBJ whole genome shotgun (WGS) entry which is preliminary data.</text>
</comment>
<keyword evidence="4 5" id="KW-0472">Membrane</keyword>
<keyword evidence="3 5" id="KW-1133">Transmembrane helix</keyword>
<keyword evidence="2 5" id="KW-0812">Transmembrane</keyword>
<sequence>MAVAAEDARERVTVHFWSVVQAVVAAVVAWTVAGGLVQDHDPFFAPIAAVIALNTSGGERGANAVRLLTGVVFGIISGEVAIALTGGGGYGALALGVGLAMTAALAIGVQRIVIGQAAASAILTVVFAVNFGGGHAGLGRLTDALIGAGVALVFSQLLFPARLVAILRRIEADALTEMAHMLDVSGRALRRDDESSSQEMVTWLGDLSRPMAELSRARENSRHTVRLSTIRWGDPAPVLAEDEVIDRLILLGESCLFLARTTAAMSEDERHELAPVVSRMASALYTLADDLSSRRARQEAVEGALRSARRFDAQDTGGDPVTTATHLAVEMVATDIMVFAGIRFEEAEEALREDEADLEVPHPPGVPWLPWLPWRPPVDRYRHRWYSWRRRRR</sequence>
<evidence type="ECO:0000313" key="7">
    <source>
        <dbReference type="EMBL" id="MES0834198.1"/>
    </source>
</evidence>
<feature type="transmembrane region" description="Helical" evidence="5">
    <location>
        <begin position="144"/>
        <end position="165"/>
    </location>
</feature>
<reference evidence="7 8" key="1">
    <citation type="submission" date="2024-06" db="EMBL/GenBank/DDBJ databases">
        <authorList>
            <person name="Bataeva Y.V."/>
            <person name="Grigorian L.N."/>
            <person name="Solomentsev V.I."/>
        </authorList>
    </citation>
    <scope>NUCLEOTIDE SEQUENCE [LARGE SCALE GENOMIC DNA]</scope>
    <source>
        <strain evidence="8">SCPM-O-B-12605 (RCAM04882)</strain>
    </source>
</reference>
<gene>
    <name evidence="7" type="ORF">ABUK86_10435</name>
</gene>
<protein>
    <submittedName>
        <fullName evidence="7">FUSC family protein</fullName>
    </submittedName>
</protein>
<comment type="subcellular location">
    <subcellularLocation>
        <location evidence="1">Membrane</location>
        <topology evidence="1">Multi-pass membrane protein</topology>
    </subcellularLocation>
</comment>
<dbReference type="Proteomes" id="UP001432401">
    <property type="component" value="Unassembled WGS sequence"/>
</dbReference>
<evidence type="ECO:0000259" key="6">
    <source>
        <dbReference type="Pfam" id="PF13515"/>
    </source>
</evidence>
<evidence type="ECO:0000256" key="3">
    <source>
        <dbReference type="ARBA" id="ARBA00022989"/>
    </source>
</evidence>
<organism evidence="7 8">
    <name type="scientific">Nocardiopsis tropica</name>
    <dbReference type="NCBI Taxonomy" id="109330"/>
    <lineage>
        <taxon>Bacteria</taxon>
        <taxon>Bacillati</taxon>
        <taxon>Actinomycetota</taxon>
        <taxon>Actinomycetes</taxon>
        <taxon>Streptosporangiales</taxon>
        <taxon>Nocardiopsidaceae</taxon>
        <taxon>Nocardiopsis</taxon>
    </lineage>
</organism>
<proteinExistence type="predicted"/>